<evidence type="ECO:0000313" key="4">
    <source>
        <dbReference type="Proteomes" id="UP000278962"/>
    </source>
</evidence>
<dbReference type="Pfam" id="PF04909">
    <property type="entry name" value="Amidohydro_2"/>
    <property type="match status" value="1"/>
</dbReference>
<dbReference type="SUPFAM" id="SSF51556">
    <property type="entry name" value="Metallo-dependent hydrolases"/>
    <property type="match status" value="1"/>
</dbReference>
<feature type="domain" description="Amidohydrolase-related" evidence="2">
    <location>
        <begin position="4"/>
        <end position="274"/>
    </location>
</feature>
<dbReference type="GO" id="GO:0016787">
    <property type="term" value="F:hydrolase activity"/>
    <property type="evidence" value="ECO:0007669"/>
    <property type="project" value="InterPro"/>
</dbReference>
<evidence type="ECO:0000256" key="1">
    <source>
        <dbReference type="ARBA" id="ARBA00023239"/>
    </source>
</evidence>
<evidence type="ECO:0000259" key="2">
    <source>
        <dbReference type="Pfam" id="PF04909"/>
    </source>
</evidence>
<organism evidence="3 4">
    <name type="scientific">Solirubrobacter pauli</name>
    <dbReference type="NCBI Taxonomy" id="166793"/>
    <lineage>
        <taxon>Bacteria</taxon>
        <taxon>Bacillati</taxon>
        <taxon>Actinomycetota</taxon>
        <taxon>Thermoleophilia</taxon>
        <taxon>Solirubrobacterales</taxon>
        <taxon>Solirubrobacteraceae</taxon>
        <taxon>Solirubrobacter</taxon>
    </lineage>
</organism>
<dbReference type="InterPro" id="IPR006680">
    <property type="entry name" value="Amidohydro-rel"/>
</dbReference>
<keyword evidence="1" id="KW-0456">Lyase</keyword>
<keyword evidence="4" id="KW-1185">Reference proteome</keyword>
<comment type="caution">
    <text evidence="3">The sequence shown here is derived from an EMBL/GenBank/DDBJ whole genome shotgun (WGS) entry which is preliminary data.</text>
</comment>
<dbReference type="AlphaFoldDB" id="A0A660LJR0"/>
<reference evidence="3 4" key="1">
    <citation type="submission" date="2018-10" db="EMBL/GenBank/DDBJ databases">
        <title>Genomic Encyclopedia of Archaeal and Bacterial Type Strains, Phase II (KMG-II): from individual species to whole genera.</title>
        <authorList>
            <person name="Goeker M."/>
        </authorList>
    </citation>
    <scope>NUCLEOTIDE SEQUENCE [LARGE SCALE GENOMIC DNA]</scope>
    <source>
        <strain evidence="3 4">DSM 14954</strain>
    </source>
</reference>
<dbReference type="GO" id="GO:0005737">
    <property type="term" value="C:cytoplasm"/>
    <property type="evidence" value="ECO:0007669"/>
    <property type="project" value="TreeGrafter"/>
</dbReference>
<dbReference type="Gene3D" id="3.20.20.140">
    <property type="entry name" value="Metal-dependent hydrolases"/>
    <property type="match status" value="1"/>
</dbReference>
<protein>
    <recommendedName>
        <fullName evidence="2">Amidohydrolase-related domain-containing protein</fullName>
    </recommendedName>
</protein>
<dbReference type="Proteomes" id="UP000278962">
    <property type="component" value="Unassembled WGS sequence"/>
</dbReference>
<dbReference type="GO" id="GO:0016831">
    <property type="term" value="F:carboxy-lyase activity"/>
    <property type="evidence" value="ECO:0007669"/>
    <property type="project" value="InterPro"/>
</dbReference>
<dbReference type="InterPro" id="IPR032465">
    <property type="entry name" value="ACMSD"/>
</dbReference>
<dbReference type="CDD" id="cd01292">
    <property type="entry name" value="metallo-dependent_hydrolases"/>
    <property type="match status" value="1"/>
</dbReference>
<dbReference type="GO" id="GO:0019748">
    <property type="term" value="P:secondary metabolic process"/>
    <property type="evidence" value="ECO:0007669"/>
    <property type="project" value="TreeGrafter"/>
</dbReference>
<proteinExistence type="predicted"/>
<dbReference type="EMBL" id="RBIL01000001">
    <property type="protein sequence ID" value="RKQ93594.1"/>
    <property type="molecule type" value="Genomic_DNA"/>
</dbReference>
<gene>
    <name evidence="3" type="ORF">C8N24_3464</name>
</gene>
<sequence length="278" mass="30588">MRGVDMHVHLPTGDWVCGCVGHYADSIERYFGSRPETTTVEDFIALYERLDLVGVLLGWDAQGKTLDNAEIASICERSGGRFVGFGSVDPNRDDALERLERVAALGLPGLKLHPTLQAFDPGDDRFLPFFDAAAELGLILLTHAGTSGLGAGEPGGQGLRIDLARPILLDRIAARHPAMKIVLAHAGWPWHLEAVAMALHKSNVYLDISGWKYRYLPDEVKREIPRRLRGQFCFGTDYPMFDPEACLGELERLELPPEAHDAVLRGNAAELLGLPDRS</sequence>
<dbReference type="PANTHER" id="PTHR21240">
    <property type="entry name" value="2-AMINO-3-CARBOXYLMUCONATE-6-SEMIALDEHYDE DECARBOXYLASE"/>
    <property type="match status" value="1"/>
</dbReference>
<evidence type="ECO:0000313" key="3">
    <source>
        <dbReference type="EMBL" id="RKQ93594.1"/>
    </source>
</evidence>
<name>A0A660LJR0_9ACTN</name>
<dbReference type="PANTHER" id="PTHR21240:SF28">
    <property type="entry name" value="ISO-OROTATE DECARBOXYLASE (EUROFUNG)"/>
    <property type="match status" value="1"/>
</dbReference>
<dbReference type="RefSeq" id="WP_170179160.1">
    <property type="nucleotide sequence ID" value="NZ_RBIL01000001.1"/>
</dbReference>
<dbReference type="InterPro" id="IPR032466">
    <property type="entry name" value="Metal_Hydrolase"/>
</dbReference>
<accession>A0A660LJR0</accession>